<protein>
    <recommendedName>
        <fullName evidence="2">ubiquitinyl hydrolase 1</fullName>
        <ecNumber evidence="2">3.4.19.12</ecNumber>
    </recommendedName>
</protein>
<dbReference type="InterPro" id="IPR022105">
    <property type="entry name" value="DUF3645"/>
</dbReference>
<gene>
    <name evidence="11" type="ORF">B0T11DRAFT_346690</name>
</gene>
<evidence type="ECO:0000256" key="5">
    <source>
        <dbReference type="ARBA" id="ARBA00022801"/>
    </source>
</evidence>
<keyword evidence="12" id="KW-1185">Reference proteome</keyword>
<evidence type="ECO:0000256" key="2">
    <source>
        <dbReference type="ARBA" id="ARBA00012759"/>
    </source>
</evidence>
<feature type="domain" description="DUF3645" evidence="9">
    <location>
        <begin position="2397"/>
        <end position="2429"/>
    </location>
</feature>
<dbReference type="InterPro" id="IPR022099">
    <property type="entry name" value="DUF3638"/>
</dbReference>
<sequence>MARHADNPEARPPGISLSDAVFNHLVLPAKLPQQQDSDIESVEGTIISTVLQACEIVAKCGANDVEDPIWVSIIRCIQACSEIHRDGRLDRAELLGRLRDLAPGDSLILHIQTQNAGLLIRRDHDPVFRDAVIFESFEASPKNEDDFPGCSVAVPTSTFKQESFLAHLATFLEQTSMEATKDFGAVAFKAGQTIYEYRNTAEPAMISSLLMALLEENGRRLSPTMLTKHVRDDVCWEQTTKPWRRLPMYLVLRVGLQRQLSLSMGAEAGHATYKFVIATLLALTLDNVSAAKVALDRGSILLAKLSRRLVKLDFDKERCRDKKAIATYDRLYETTLPRIEFFIQRYKAYAERAWAVSKSGAMKQLPSLPQEASSQDVTLTLTASYKVLEGHLWSWQHRVRSRKPHCGLEKAEKQYLQDTAGGHYALADKERSLTRRDHSNSTCLELADRIREYISHAMHIHEANAEGSSHMLINLMELWVAMDRIACESFPLLAEFHPLYLDGRVKAAQAAQGKDQLRRTIFDDPSPGCFADRFVLEFEDTADNYAQVMEDIDEAAARAKARKMDEWKTKCQEFEDLSAIVDTTACTFDLVERPGNTMTAGEPITVHSPTCPRCDALQRLARLRIQIYEHPLPESPAEARCVVFELDPPASFAVYRDVTWSLLTKVAMPPSMRMSSTKKPICLFGELRFLQDHAAVENTTTLASTVKPFTATHFANLKFPVLWEGSQNGVCRPCGPKPSYYDTETKLWPGRVKKAWSFTHHVQVVLPDHSPLAPMFRQGTDVLQDMGPSSYQIMASQTDCPSGTAVPEFMALQRICSGHSLRWINILTELASANINFSTETAAILMRHLALQAGPPIGGSVQGTSDNLRKIHSIFHDSSFTSRLLDEMATKLGGMTGNWREIYLMDTILTIVLRTFTLTTTERSREVHERAGALIMQARGICLQWVNALRQEIYRVNETGAAARLLEYRLWAAILCKRTFAIHVGQKESLKADAARAYIESSITVQECHVTNIQVLPSLLRTALISDLRQSWLLQKLIYRSIATHGEALRDAIASVWPQVEGRTRELTELYHKIDGWASSKTVPDADDLVVTIDYNCINGLLLIGGRPLGKLPQDRTHLPLLTELFGDQALMTLPSDMDDMEHNRSSILRQPIFVHIGFASGIMVIRVRGRWNGFQLIPRDVFSSNDGMDLPGPLIDSRFHWMDLDTGMIYVTEPRRPWDITSAQWVLDWKKRQCIRKANADNTTVTVIDPHSNLFKNLTSVFEDFELKRHMLVYQMPGDNTAKASSELHHTKGLVISLERLNLRFFVNRENRLYSPQLRCEIDRNQDAGTWYGLQSKIICRAQDDKISRSILVPLGNILTQTTGNDVKTWIEPSGNYGTFRINTVLSRIDCVAEPLLLYTKALLHAYTSRVRPDPLTQRTGTEEAIAFLSSAICQPWTPLNTGPLSKLISLAKLTPRHLYYPAEMKVMKTSLWDESPGTTHMQHEAFRPLVDRILSMSEELAKFSSEDRAAFKEMIKTEMPQASADAHLGKRSMVRRQLYERHLDGFNIKPKKRIPKYAARDNYQPTNLRHRNVLELASLIAAWPQTIRTTAILTQDLAQSGIIGGFTTPFHKVALSDRLKVNIWHEWGALVLGCRNKTNDPWGLAFLLCPIAFDLHANMPLIKTLAAFAMYDELRQLPLPAPVQFKDFRPNEVPQLELLCKLVDPFRLPFVETEEHALMAFASNKTKKKLESARLSHETKSAQDANAFAQHMLKQWPTASPSVDGLGNGLLVNVTEAHAAIIPEWRRLHDNLQLSNFLDATQKILTSRASPDDYDPPAPLRDDLLSRNIDNLSPDDLRIMGAAQGRAQPPKKPTENSAQSDIAQERQQPVGQLHPGPSRNTLINKTAVTNELSTIISDFSETKSLVRQRYAEDLSQSLSAFKKLPPPRDFGRGTHDWKRSYRTLGTYLLRQEGIMLQIMRSFSADDPQWPARRAKWLKDGQLWPAITTVTLLQQLSTSGTSVQFGRNVREKIIELGVSMTHIQRELRLRALATKRDEGRYRDEANNWGRMNWAPRDYPDWLLLELEANVLLRPDQVDVALATISPTSKANSVLQMNMGQGKTSCIIPMASVLLANGESLARVIVPKSLRLQTAQLLQARLGGLLNRPIRHIPFSRRTATSPEHIAAYWNLHKTALKNGAVIICQPEHNLSFMLSGRQRFLDNNFEEAKPMIEAYSWITSRSRDILDESDYTLAVRTQLIYPSGAQVSVDGHPHRWQVAEALLHLVDENVDVLARTHPFSIEIVRRPGGGYPVIHFLRTDVENELIRCLTADILSGRGGILPMKSFEAADRIAIKEFIQNDGNARTIRPKTIEHIRNLCPSRPAIRQTVYLVRGLLVNRILMMTLKKRWNVHYGLHPERDPIAVPYHAKGVPSLQSEWGHPDVSILFTCLAFYYDGITKDQLRRCLEHLFRSDEPSGEYDRWTKQADKLSDSLRAWKSINVDDNSQLTQLWTHLRYTTAAIDYFLNNFVFQLYAKQFKFKLQSSGWDIPLFSLQESSKGGKENIGRPLKAITTGFSGTNDNRTMLPLTIKQEDLPALAHTNAEVLTYLLHPRSRKCVKIRNQGEQASELNFLHKLHNQKIRVLIDAGAVILEMNNKDLAKAWLKIDKSAPGVLYFDEASKPWIMGRSESLTPLLASPFAEDLGSCLVYLDEAHTRGTDLKLPSDACGALTLSLGQTKDHTVQAAMRLRQLGTTQSVSFFAPPEVWQSILDFRDKAPNANIDSSDVISWLLNNTCNGIEQLQPLYYAQGNDFCRRMDAETEAPNMLSDKCQRQDYVAAIKQSEQQSLSQLYEPVLKPKSQAVTVRPGRSRKVAGFMRELTKRRKAFQDSGKAVHGSALEVVEQEREVAFEVESVRQVKKPQRFPALFFTALHPELEVFARTGRLAAQPQAITHAFTVMARSAVGRKFRVSATAVTTPQLFVSNEYERTVRLPDNQPNDNFTRPVHWILWSEQRQVAIIVVPEEAEELVPVLRGGSADSPTFLMAYSAPATRKMMRFDQLKFFSIPELPEGWSAPSWLRVQLGIFAGRLFFDWEDYSPICDFMGVDGSHVTPVEEEDEEGLFVSEPVPGTEEEEDADVDAQRVAPRKPADGGAAFSTMPLTCMQEWLSIRRHGQDFVQTPMGFLTQGKTLQKEHAFFS</sequence>
<dbReference type="GO" id="GO:0006508">
    <property type="term" value="P:proteolysis"/>
    <property type="evidence" value="ECO:0007669"/>
    <property type="project" value="UniProtKB-KW"/>
</dbReference>
<name>A0A8K0X974_9PEZI</name>
<evidence type="ECO:0000256" key="7">
    <source>
        <dbReference type="SAM" id="MobiDB-lite"/>
    </source>
</evidence>
<keyword evidence="4" id="KW-0833">Ubl conjugation pathway</keyword>
<dbReference type="InterPro" id="IPR027417">
    <property type="entry name" value="P-loop_NTPase"/>
</dbReference>
<evidence type="ECO:0000259" key="9">
    <source>
        <dbReference type="Pfam" id="PF12359"/>
    </source>
</evidence>
<dbReference type="GO" id="GO:0004843">
    <property type="term" value="F:cysteine-type deubiquitinase activity"/>
    <property type="evidence" value="ECO:0007669"/>
    <property type="project" value="UniProtKB-EC"/>
</dbReference>
<evidence type="ECO:0000313" key="11">
    <source>
        <dbReference type="EMBL" id="KAH7376607.1"/>
    </source>
</evidence>
<dbReference type="Pfam" id="PF20255">
    <property type="entry name" value="DUF6606"/>
    <property type="match status" value="1"/>
</dbReference>
<evidence type="ECO:0000313" key="12">
    <source>
        <dbReference type="Proteomes" id="UP000813385"/>
    </source>
</evidence>
<comment type="caution">
    <text evidence="11">The sequence shown here is derived from an EMBL/GenBank/DDBJ whole genome shotgun (WGS) entry which is preliminary data.</text>
</comment>
<keyword evidence="5" id="KW-0378">Hydrolase</keyword>
<comment type="catalytic activity">
    <reaction evidence="1">
        <text>Thiol-dependent hydrolysis of ester, thioester, amide, peptide and isopeptide bonds formed by the C-terminal Gly of ubiquitin (a 76-residue protein attached to proteins as an intracellular targeting signal).</text>
        <dbReference type="EC" id="3.4.19.12"/>
    </reaction>
</comment>
<evidence type="ECO:0000259" key="10">
    <source>
        <dbReference type="Pfam" id="PF20255"/>
    </source>
</evidence>
<reference evidence="11" key="1">
    <citation type="journal article" date="2021" name="Nat. Commun.">
        <title>Genetic determinants of endophytism in the Arabidopsis root mycobiome.</title>
        <authorList>
            <person name="Mesny F."/>
            <person name="Miyauchi S."/>
            <person name="Thiergart T."/>
            <person name="Pickel B."/>
            <person name="Atanasova L."/>
            <person name="Karlsson M."/>
            <person name="Huettel B."/>
            <person name="Barry K.W."/>
            <person name="Haridas S."/>
            <person name="Chen C."/>
            <person name="Bauer D."/>
            <person name="Andreopoulos W."/>
            <person name="Pangilinan J."/>
            <person name="LaButti K."/>
            <person name="Riley R."/>
            <person name="Lipzen A."/>
            <person name="Clum A."/>
            <person name="Drula E."/>
            <person name="Henrissat B."/>
            <person name="Kohler A."/>
            <person name="Grigoriev I.V."/>
            <person name="Martin F.M."/>
            <person name="Hacquard S."/>
        </authorList>
    </citation>
    <scope>NUCLEOTIDE SEQUENCE</scope>
    <source>
        <strain evidence="11">MPI-CAGE-AT-0016</strain>
    </source>
</reference>
<keyword evidence="3" id="KW-0645">Protease</keyword>
<accession>A0A8K0X974</accession>
<dbReference type="Pfam" id="PF12359">
    <property type="entry name" value="DUF3645"/>
    <property type="match status" value="1"/>
</dbReference>
<evidence type="ECO:0000256" key="6">
    <source>
        <dbReference type="ARBA" id="ARBA00022807"/>
    </source>
</evidence>
<evidence type="ECO:0000256" key="3">
    <source>
        <dbReference type="ARBA" id="ARBA00022670"/>
    </source>
</evidence>
<dbReference type="EC" id="3.4.19.12" evidence="2"/>
<dbReference type="SUPFAM" id="SSF52540">
    <property type="entry name" value="P-loop containing nucleoside triphosphate hydrolases"/>
    <property type="match status" value="1"/>
</dbReference>
<keyword evidence="6" id="KW-0788">Thiol protease</keyword>
<dbReference type="OrthoDB" id="3182339at2759"/>
<feature type="region of interest" description="Disordered" evidence="7">
    <location>
        <begin position="1810"/>
        <end position="1829"/>
    </location>
</feature>
<dbReference type="PANTHER" id="PTHR13367:SF32">
    <property type="entry name" value="DUF6606 DOMAIN-CONTAINING PROTEIN"/>
    <property type="match status" value="1"/>
</dbReference>
<proteinExistence type="predicted"/>
<dbReference type="Proteomes" id="UP000813385">
    <property type="component" value="Unassembled WGS sequence"/>
</dbReference>
<dbReference type="Pfam" id="PF12340">
    <property type="entry name" value="DUF3638"/>
    <property type="match status" value="1"/>
</dbReference>
<organism evidence="11 12">
    <name type="scientific">Plectosphaerella cucumerina</name>
    <dbReference type="NCBI Taxonomy" id="40658"/>
    <lineage>
        <taxon>Eukaryota</taxon>
        <taxon>Fungi</taxon>
        <taxon>Dikarya</taxon>
        <taxon>Ascomycota</taxon>
        <taxon>Pezizomycotina</taxon>
        <taxon>Sordariomycetes</taxon>
        <taxon>Hypocreomycetidae</taxon>
        <taxon>Glomerellales</taxon>
        <taxon>Plectosphaerellaceae</taxon>
        <taxon>Plectosphaerella</taxon>
    </lineage>
</organism>
<evidence type="ECO:0000256" key="4">
    <source>
        <dbReference type="ARBA" id="ARBA00022786"/>
    </source>
</evidence>
<dbReference type="PANTHER" id="PTHR13367">
    <property type="entry name" value="UBIQUITIN THIOESTERASE"/>
    <property type="match status" value="1"/>
</dbReference>
<feature type="domain" description="DUF3638" evidence="8">
    <location>
        <begin position="2052"/>
        <end position="2272"/>
    </location>
</feature>
<dbReference type="InterPro" id="IPR046541">
    <property type="entry name" value="DUF6606"/>
</dbReference>
<evidence type="ECO:0000259" key="8">
    <source>
        <dbReference type="Pfam" id="PF12340"/>
    </source>
</evidence>
<feature type="domain" description="DUF6606" evidence="10">
    <location>
        <begin position="21"/>
        <end position="285"/>
    </location>
</feature>
<feature type="non-terminal residue" evidence="11">
    <location>
        <position position="1"/>
    </location>
</feature>
<dbReference type="EMBL" id="JAGPXD010000001">
    <property type="protein sequence ID" value="KAH7376607.1"/>
    <property type="molecule type" value="Genomic_DNA"/>
</dbReference>
<dbReference type="InterPro" id="IPR051346">
    <property type="entry name" value="OTU_Deubiquitinase"/>
</dbReference>
<evidence type="ECO:0000256" key="1">
    <source>
        <dbReference type="ARBA" id="ARBA00000707"/>
    </source>
</evidence>